<evidence type="ECO:0000313" key="2">
    <source>
        <dbReference type="EMBL" id="PPQ90579.1"/>
    </source>
</evidence>
<reference evidence="2 3" key="1">
    <citation type="journal article" date="2018" name="Evol. Lett.">
        <title>Horizontal gene cluster transfer increased hallucinogenic mushroom diversity.</title>
        <authorList>
            <person name="Reynolds H.T."/>
            <person name="Vijayakumar V."/>
            <person name="Gluck-Thaler E."/>
            <person name="Korotkin H.B."/>
            <person name="Matheny P.B."/>
            <person name="Slot J.C."/>
        </authorList>
    </citation>
    <scope>NUCLEOTIDE SEQUENCE [LARGE SCALE GENOMIC DNA]</scope>
    <source>
        <strain evidence="2 3">2631</strain>
    </source>
</reference>
<keyword evidence="3" id="KW-1185">Reference proteome</keyword>
<accession>A0A409XIJ7</accession>
<proteinExistence type="predicted"/>
<name>A0A409XIJ7_PSICY</name>
<evidence type="ECO:0000256" key="1">
    <source>
        <dbReference type="SAM" id="MobiDB-lite"/>
    </source>
</evidence>
<dbReference type="STRING" id="93625.A0A409XIJ7"/>
<feature type="compositionally biased region" description="Polar residues" evidence="1">
    <location>
        <begin position="115"/>
        <end position="132"/>
    </location>
</feature>
<sequence>MQPILDIICDSTGWKASFIAGGPEPAHVSILGTQPETFHLTKPKALEECHSCALKLGDRVLSLQVVAVEDGGNVTIDTADAPTTEVAFSAPLPDHGAEAPGTLTSSMLASEPASAGSSVSDETPVPSANPSSSYCHGWFSSDSGPAYRLPLLWKETGLEGINQGHR</sequence>
<dbReference type="Proteomes" id="UP000283269">
    <property type="component" value="Unassembled WGS sequence"/>
</dbReference>
<comment type="caution">
    <text evidence="2">The sequence shown here is derived from an EMBL/GenBank/DDBJ whole genome shotgun (WGS) entry which is preliminary data.</text>
</comment>
<dbReference type="InParanoid" id="A0A409XIJ7"/>
<organism evidence="2 3">
    <name type="scientific">Psilocybe cyanescens</name>
    <dbReference type="NCBI Taxonomy" id="93625"/>
    <lineage>
        <taxon>Eukaryota</taxon>
        <taxon>Fungi</taxon>
        <taxon>Dikarya</taxon>
        <taxon>Basidiomycota</taxon>
        <taxon>Agaricomycotina</taxon>
        <taxon>Agaricomycetes</taxon>
        <taxon>Agaricomycetidae</taxon>
        <taxon>Agaricales</taxon>
        <taxon>Agaricineae</taxon>
        <taxon>Strophariaceae</taxon>
        <taxon>Psilocybe</taxon>
    </lineage>
</organism>
<gene>
    <name evidence="2" type="ORF">CVT25_015165</name>
</gene>
<dbReference type="AlphaFoldDB" id="A0A409XIJ7"/>
<dbReference type="EMBL" id="NHYD01001608">
    <property type="protein sequence ID" value="PPQ90579.1"/>
    <property type="molecule type" value="Genomic_DNA"/>
</dbReference>
<feature type="region of interest" description="Disordered" evidence="1">
    <location>
        <begin position="108"/>
        <end position="132"/>
    </location>
</feature>
<protein>
    <submittedName>
        <fullName evidence="2">Uncharacterized protein</fullName>
    </submittedName>
</protein>
<evidence type="ECO:0000313" key="3">
    <source>
        <dbReference type="Proteomes" id="UP000283269"/>
    </source>
</evidence>